<dbReference type="InterPro" id="IPR036877">
    <property type="entry name" value="SUI1_dom_sf"/>
</dbReference>
<sequence>MKSKNSGSGGLVYSTEHGKMCPVCSQPVADCICKQHKSPVDTDGIVRVSLETKGRKGKGVTVITGLPLALPELTELSKQLKKKCGTGGTVKEGVIEIQGDHCLNLIEELKKQGWTVKK</sequence>
<keyword evidence="5" id="KW-0396">Initiation factor</keyword>
<accession>A0A4R3XZT0</accession>
<dbReference type="AlphaFoldDB" id="A0A4R3XZT0"/>
<dbReference type="InterPro" id="IPR050318">
    <property type="entry name" value="DENR/SUI1_TIF"/>
</dbReference>
<organism evidence="5 6">
    <name type="scientific">Sulfurirhabdus autotrophica</name>
    <dbReference type="NCBI Taxonomy" id="1706046"/>
    <lineage>
        <taxon>Bacteria</taxon>
        <taxon>Pseudomonadati</taxon>
        <taxon>Pseudomonadota</taxon>
        <taxon>Betaproteobacteria</taxon>
        <taxon>Nitrosomonadales</taxon>
        <taxon>Sulfuricellaceae</taxon>
        <taxon>Sulfurirhabdus</taxon>
    </lineage>
</organism>
<evidence type="ECO:0000256" key="2">
    <source>
        <dbReference type="ARBA" id="ARBA00022845"/>
    </source>
</evidence>
<reference evidence="5 6" key="1">
    <citation type="submission" date="2019-03" db="EMBL/GenBank/DDBJ databases">
        <title>Genomic Encyclopedia of Type Strains, Phase IV (KMG-IV): sequencing the most valuable type-strain genomes for metagenomic binning, comparative biology and taxonomic classification.</title>
        <authorList>
            <person name="Goeker M."/>
        </authorList>
    </citation>
    <scope>NUCLEOTIDE SEQUENCE [LARGE SCALE GENOMIC DNA]</scope>
    <source>
        <strain evidence="5 6">DSM 100309</strain>
    </source>
</reference>
<dbReference type="SUPFAM" id="SSF55159">
    <property type="entry name" value="eIF1-like"/>
    <property type="match status" value="1"/>
</dbReference>
<dbReference type="GO" id="GO:0006417">
    <property type="term" value="P:regulation of translation"/>
    <property type="evidence" value="ECO:0007669"/>
    <property type="project" value="UniProtKB-KW"/>
</dbReference>
<dbReference type="Gene3D" id="3.30.780.10">
    <property type="entry name" value="SUI1-like domain"/>
    <property type="match status" value="1"/>
</dbReference>
<protein>
    <submittedName>
        <fullName evidence="5">Translation initiation factor 1 (eIF-1/SUI1)</fullName>
    </submittedName>
</protein>
<dbReference type="Proteomes" id="UP000295367">
    <property type="component" value="Unassembled WGS sequence"/>
</dbReference>
<dbReference type="GO" id="GO:0002188">
    <property type="term" value="P:translation reinitiation"/>
    <property type="evidence" value="ECO:0007669"/>
    <property type="project" value="TreeGrafter"/>
</dbReference>
<dbReference type="CDD" id="cd11567">
    <property type="entry name" value="YciH_like"/>
    <property type="match status" value="1"/>
</dbReference>
<feature type="domain" description="SUI1" evidence="4">
    <location>
        <begin position="52"/>
        <end position="113"/>
    </location>
</feature>
<proteinExistence type="inferred from homology"/>
<dbReference type="PANTHER" id="PTHR12789">
    <property type="entry name" value="DENSITY-REGULATED PROTEIN HOMOLOG"/>
    <property type="match status" value="1"/>
</dbReference>
<evidence type="ECO:0000256" key="3">
    <source>
        <dbReference type="ARBA" id="ARBA00022917"/>
    </source>
</evidence>
<keyword evidence="2" id="KW-0810">Translation regulation</keyword>
<name>A0A4R3XZT0_9PROT</name>
<evidence type="ECO:0000259" key="4">
    <source>
        <dbReference type="PROSITE" id="PS50296"/>
    </source>
</evidence>
<dbReference type="PROSITE" id="PS50296">
    <property type="entry name" value="SUI1"/>
    <property type="match status" value="1"/>
</dbReference>
<dbReference type="GO" id="GO:0003743">
    <property type="term" value="F:translation initiation factor activity"/>
    <property type="evidence" value="ECO:0007669"/>
    <property type="project" value="UniProtKB-KW"/>
</dbReference>
<keyword evidence="3" id="KW-0648">Protein biosynthesis</keyword>
<keyword evidence="6" id="KW-1185">Reference proteome</keyword>
<evidence type="ECO:0000313" key="6">
    <source>
        <dbReference type="Proteomes" id="UP000295367"/>
    </source>
</evidence>
<dbReference type="GO" id="GO:0003729">
    <property type="term" value="F:mRNA binding"/>
    <property type="evidence" value="ECO:0007669"/>
    <property type="project" value="TreeGrafter"/>
</dbReference>
<dbReference type="InterPro" id="IPR001950">
    <property type="entry name" value="SUI1"/>
</dbReference>
<evidence type="ECO:0000256" key="1">
    <source>
        <dbReference type="ARBA" id="ARBA00005422"/>
    </source>
</evidence>
<dbReference type="RefSeq" id="WP_124947181.1">
    <property type="nucleotide sequence ID" value="NZ_BHVT01000069.1"/>
</dbReference>
<evidence type="ECO:0000313" key="5">
    <source>
        <dbReference type="EMBL" id="TCV83384.1"/>
    </source>
</evidence>
<comment type="caution">
    <text evidence="5">The sequence shown here is derived from an EMBL/GenBank/DDBJ whole genome shotgun (WGS) entry which is preliminary data.</text>
</comment>
<dbReference type="Pfam" id="PF01253">
    <property type="entry name" value="SUI1"/>
    <property type="match status" value="1"/>
</dbReference>
<comment type="similarity">
    <text evidence="1">Belongs to the SUI1 family.</text>
</comment>
<dbReference type="OrthoDB" id="9792915at2"/>
<dbReference type="InterPro" id="IPR005872">
    <property type="entry name" value="SUI1_arc_bac"/>
</dbReference>
<dbReference type="GO" id="GO:0001731">
    <property type="term" value="P:formation of translation preinitiation complex"/>
    <property type="evidence" value="ECO:0007669"/>
    <property type="project" value="TreeGrafter"/>
</dbReference>
<dbReference type="EMBL" id="SMCO01000015">
    <property type="protein sequence ID" value="TCV83384.1"/>
    <property type="molecule type" value="Genomic_DNA"/>
</dbReference>
<dbReference type="PANTHER" id="PTHR12789:SF0">
    <property type="entry name" value="DENSITY-REGULATED PROTEIN"/>
    <property type="match status" value="1"/>
</dbReference>
<dbReference type="PIRSF" id="PIRSF037511">
    <property type="entry name" value="Transl_init_SUI1_pro"/>
    <property type="match status" value="1"/>
</dbReference>
<gene>
    <name evidence="5" type="ORF">EDC63_1159</name>
</gene>
<dbReference type="NCBIfam" id="NF005297">
    <property type="entry name" value="PRK06824.1"/>
    <property type="match status" value="1"/>
</dbReference>